<dbReference type="EMBL" id="FWXZ01000001">
    <property type="protein sequence ID" value="SMC36458.1"/>
    <property type="molecule type" value="Genomic_DNA"/>
</dbReference>
<accession>A0AC61PHQ6</accession>
<proteinExistence type="predicted"/>
<evidence type="ECO:0000313" key="2">
    <source>
        <dbReference type="Proteomes" id="UP000192328"/>
    </source>
</evidence>
<name>A0AC61PHQ6_9FIRM</name>
<sequence>MGKRFYKLAGATVRLFSRKMKTEWEVPFEEGPCVFVVNHAGSSGPVDMCAKFPLRGKIHPWVNSEMLNPKEIPAYVRKDYWWKPDSFFAPLLNVTVPYIASVLMPPMLRSIPHIPVYRDQRIMLTLRESVRVLQKDHYLLLFPEIPGPGKNSHRRINTGWLRLGQLWYKASGRALKMYPVHVDYKNHLFKVAAPVWYDPARRFSEQEKELAEKLTAGIRG</sequence>
<dbReference type="Proteomes" id="UP000192328">
    <property type="component" value="Unassembled WGS sequence"/>
</dbReference>
<keyword evidence="2" id="KW-1185">Reference proteome</keyword>
<comment type="caution">
    <text evidence="1">The sequence shown here is derived from an EMBL/GenBank/DDBJ whole genome shotgun (WGS) entry which is preliminary data.</text>
</comment>
<evidence type="ECO:0000313" key="1">
    <source>
        <dbReference type="EMBL" id="SMC36458.1"/>
    </source>
</evidence>
<organism evidence="1 2">
    <name type="scientific">Aristaeella lactis</name>
    <dbReference type="NCBI Taxonomy" id="3046383"/>
    <lineage>
        <taxon>Bacteria</taxon>
        <taxon>Bacillati</taxon>
        <taxon>Bacillota</taxon>
        <taxon>Clostridia</taxon>
        <taxon>Eubacteriales</taxon>
        <taxon>Aristaeellaceae</taxon>
        <taxon>Aristaeella</taxon>
    </lineage>
</organism>
<reference evidence="1" key="1">
    <citation type="submission" date="2017-04" db="EMBL/GenBank/DDBJ databases">
        <authorList>
            <person name="Varghese N."/>
            <person name="Submissions S."/>
        </authorList>
    </citation>
    <scope>NUCLEOTIDE SEQUENCE</scope>
    <source>
        <strain evidence="1">WTE2008</strain>
    </source>
</reference>
<protein>
    <submittedName>
        <fullName evidence="1">Uncharacterized protein</fullName>
    </submittedName>
</protein>
<gene>
    <name evidence="1" type="ORF">SAMN06297397_0289</name>
</gene>